<proteinExistence type="predicted"/>
<dbReference type="EMBL" id="NBXB01000028">
    <property type="protein sequence ID" value="RFA14487.1"/>
    <property type="molecule type" value="Genomic_DNA"/>
</dbReference>
<dbReference type="AlphaFoldDB" id="A0A3E0W0A4"/>
<reference evidence="1 2" key="1">
    <citation type="submission" date="2017-04" db="EMBL/GenBank/DDBJ databases">
        <title>Comparative genome analysis of Subtercola boreus.</title>
        <authorList>
            <person name="Cho Y.-J."/>
            <person name="Cho A."/>
            <person name="Kim O.-S."/>
            <person name="Lee J.-I."/>
        </authorList>
    </citation>
    <scope>NUCLEOTIDE SEQUENCE [LARGE SCALE GENOMIC DNA]</scope>
    <source>
        <strain evidence="1 2">P27479</strain>
    </source>
</reference>
<protein>
    <submittedName>
        <fullName evidence="1">Uncharacterized protein</fullName>
    </submittedName>
</protein>
<organism evidence="1 2">
    <name type="scientific">Subtercola boreus</name>
    <dbReference type="NCBI Taxonomy" id="120213"/>
    <lineage>
        <taxon>Bacteria</taxon>
        <taxon>Bacillati</taxon>
        <taxon>Actinomycetota</taxon>
        <taxon>Actinomycetes</taxon>
        <taxon>Micrococcales</taxon>
        <taxon>Microbacteriaceae</taxon>
        <taxon>Subtercola</taxon>
    </lineage>
</organism>
<evidence type="ECO:0000313" key="2">
    <source>
        <dbReference type="Proteomes" id="UP000256541"/>
    </source>
</evidence>
<name>A0A3E0W0A4_9MICO</name>
<accession>A0A3E0W0A4</accession>
<dbReference type="Proteomes" id="UP000256541">
    <property type="component" value="Unassembled WGS sequence"/>
</dbReference>
<sequence length="173" mass="19679">MLKTLVEARLGRVIDEVQANVLANLAREWLWWPHDTPTVPGLAAELLASGFSTDKMALLAGLSRHDDRREIQEAFNGAMTELGLDWYSTDRRRDAELRCALCCEVIRRRAVRPTVGAQYFAHSYFYDLREDPGAVYLPLVGLVVELEESDVSSQCRFDRFILEYLDKKDLGGD</sequence>
<dbReference type="RefSeq" id="WP_116411544.1">
    <property type="nucleotide sequence ID" value="NZ_NBXB01000028.1"/>
</dbReference>
<gene>
    <name evidence="1" type="ORF">B7R22_09690</name>
</gene>
<evidence type="ECO:0000313" key="1">
    <source>
        <dbReference type="EMBL" id="RFA14487.1"/>
    </source>
</evidence>
<comment type="caution">
    <text evidence="1">The sequence shown here is derived from an EMBL/GenBank/DDBJ whole genome shotgun (WGS) entry which is preliminary data.</text>
</comment>